<reference evidence="5" key="1">
    <citation type="journal article" date="2019" name="Int. J. Syst. Evol. Microbiol.">
        <title>The Global Catalogue of Microorganisms (GCM) 10K type strain sequencing project: providing services to taxonomists for standard genome sequencing and annotation.</title>
        <authorList>
            <consortium name="The Broad Institute Genomics Platform"/>
            <consortium name="The Broad Institute Genome Sequencing Center for Infectious Disease"/>
            <person name="Wu L."/>
            <person name="Ma J."/>
        </authorList>
    </citation>
    <scope>NUCLEOTIDE SEQUENCE [LARGE SCALE GENOMIC DNA]</scope>
    <source>
        <strain evidence="5">KCTC 52168</strain>
    </source>
</reference>
<proteinExistence type="predicted"/>
<dbReference type="SUPFAM" id="SSF109604">
    <property type="entry name" value="HD-domain/PDEase-like"/>
    <property type="match status" value="1"/>
</dbReference>
<gene>
    <name evidence="4" type="ORF">ACFOEN_07240</name>
</gene>
<dbReference type="SUPFAM" id="SSF53067">
    <property type="entry name" value="Actin-like ATPase domain"/>
    <property type="match status" value="2"/>
</dbReference>
<dbReference type="InterPro" id="IPR050273">
    <property type="entry name" value="GppA/Ppx_hydrolase"/>
</dbReference>
<dbReference type="PANTHER" id="PTHR30005:SF14">
    <property type="entry name" value="EXOPOLYPHOSPHATASE"/>
    <property type="match status" value="1"/>
</dbReference>
<dbReference type="Proteomes" id="UP001595556">
    <property type="component" value="Unassembled WGS sequence"/>
</dbReference>
<dbReference type="Gene3D" id="3.30.420.150">
    <property type="entry name" value="Exopolyphosphatase. Domain 2"/>
    <property type="match status" value="1"/>
</dbReference>
<dbReference type="Gene3D" id="1.10.3210.10">
    <property type="entry name" value="Hypothetical protein af1432"/>
    <property type="match status" value="1"/>
</dbReference>
<keyword evidence="5" id="KW-1185">Reference proteome</keyword>
<dbReference type="Pfam" id="PF02541">
    <property type="entry name" value="Ppx-GppA"/>
    <property type="match status" value="1"/>
</dbReference>
<comment type="caution">
    <text evidence="4">The sequence shown here is derived from an EMBL/GenBank/DDBJ whole genome shotgun (WGS) entry which is preliminary data.</text>
</comment>
<feature type="domain" description="Ppx/GppA phosphatase C-terminal" evidence="3">
    <location>
        <begin position="311"/>
        <end position="480"/>
    </location>
</feature>
<evidence type="ECO:0000313" key="4">
    <source>
        <dbReference type="EMBL" id="MFC3147431.1"/>
    </source>
</evidence>
<dbReference type="InterPro" id="IPR048950">
    <property type="entry name" value="Ppx_GppA_C"/>
</dbReference>
<dbReference type="InterPro" id="IPR043129">
    <property type="entry name" value="ATPase_NBD"/>
</dbReference>
<dbReference type="InterPro" id="IPR030673">
    <property type="entry name" value="PyroPPase_GppA_Ppx"/>
</dbReference>
<dbReference type="CDD" id="cd24053">
    <property type="entry name" value="ASKHA_NBD_EcPPX-GppA-like"/>
    <property type="match status" value="1"/>
</dbReference>
<dbReference type="Pfam" id="PF21447">
    <property type="entry name" value="Ppx-GppA_III"/>
    <property type="match status" value="1"/>
</dbReference>
<dbReference type="PIRSF" id="PIRSF001267">
    <property type="entry name" value="Pyrophosphatase_GppA_Ppx"/>
    <property type="match status" value="1"/>
</dbReference>
<sequence>MQEGSLLAAVDLGSNSFRLEIGQLQGKQIVRRDYLKEPVRLGAGLNEARQLSRGAMQRGAECLARFAERLRGFPAGQIRAVATQTLREAVNRDEFLELARDALGYDVEVISGREEARLIYSGVSHLLADPNEQRLVIDIGGRSTEVIVGHGLKPLEAESFKLGSVSYSLRYFDAGRFPRAGFEQAIIAVAAEVEDSIETFQRYAWRMAYGSSGTAGALADILRSNRITDGTITLDGLLWLREQCERAGHIDKLRIEGLKEDRRPVLAGGLAVMLGMFEALGLQEMEAARGALRHGVMFDLLGRERIETDMRNGTVRRLQQRFASDQVHSQRVQDLALSLYRRLVPMSVEPLLVEAERELGWAALLHELGMCISHSDYHRHGAYLVEHADAPGFSESQQARLAALVLGHRGGLKKLEPWLADPRFVEQLMVLRLAVILVHARRKLPNGVFTLTRGEKTVHLALDPDWAASHPQTLYLLSEEAAAWKRAGVRVVLD</sequence>
<dbReference type="RefSeq" id="WP_377302429.1">
    <property type="nucleotide sequence ID" value="NZ_CP180191.1"/>
</dbReference>
<name>A0ABV7H794_9BURK</name>
<evidence type="ECO:0000313" key="5">
    <source>
        <dbReference type="Proteomes" id="UP001595556"/>
    </source>
</evidence>
<protein>
    <submittedName>
        <fullName evidence="4">Exopolyphosphatase</fullName>
    </submittedName>
</protein>
<evidence type="ECO:0000259" key="3">
    <source>
        <dbReference type="Pfam" id="PF21447"/>
    </source>
</evidence>
<evidence type="ECO:0000256" key="1">
    <source>
        <dbReference type="ARBA" id="ARBA00022801"/>
    </source>
</evidence>
<evidence type="ECO:0000259" key="2">
    <source>
        <dbReference type="Pfam" id="PF02541"/>
    </source>
</evidence>
<dbReference type="Gene3D" id="3.30.420.40">
    <property type="match status" value="1"/>
</dbReference>
<keyword evidence="1" id="KW-0378">Hydrolase</keyword>
<dbReference type="PANTHER" id="PTHR30005">
    <property type="entry name" value="EXOPOLYPHOSPHATASE"/>
    <property type="match status" value="1"/>
</dbReference>
<dbReference type="EMBL" id="JBHRTI010000003">
    <property type="protein sequence ID" value="MFC3147431.1"/>
    <property type="molecule type" value="Genomic_DNA"/>
</dbReference>
<organism evidence="4 5">
    <name type="scientific">Piscinibacterium candidicorallinum</name>
    <dbReference type="NCBI Taxonomy" id="1793872"/>
    <lineage>
        <taxon>Bacteria</taxon>
        <taxon>Pseudomonadati</taxon>
        <taxon>Pseudomonadota</taxon>
        <taxon>Betaproteobacteria</taxon>
        <taxon>Burkholderiales</taxon>
        <taxon>Piscinibacterium</taxon>
    </lineage>
</organism>
<feature type="domain" description="Ppx/GppA phosphatase N-terminal" evidence="2">
    <location>
        <begin position="36"/>
        <end position="303"/>
    </location>
</feature>
<dbReference type="InterPro" id="IPR003695">
    <property type="entry name" value="Ppx_GppA_N"/>
</dbReference>
<accession>A0ABV7H794</accession>